<dbReference type="EMBL" id="BLLK01000038">
    <property type="protein sequence ID" value="GFH49442.1"/>
    <property type="molecule type" value="Genomic_DNA"/>
</dbReference>
<organism evidence="4 5">
    <name type="scientific">Chaetoceros tenuissimus</name>
    <dbReference type="NCBI Taxonomy" id="426638"/>
    <lineage>
        <taxon>Eukaryota</taxon>
        <taxon>Sar</taxon>
        <taxon>Stramenopiles</taxon>
        <taxon>Ochrophyta</taxon>
        <taxon>Bacillariophyta</taxon>
        <taxon>Coscinodiscophyceae</taxon>
        <taxon>Chaetocerotophycidae</taxon>
        <taxon>Chaetocerotales</taxon>
        <taxon>Chaetocerotaceae</taxon>
        <taxon>Chaetoceros</taxon>
    </lineage>
</organism>
<feature type="chain" id="PRO_5041962018" evidence="3">
    <location>
        <begin position="17"/>
        <end position="455"/>
    </location>
</feature>
<accession>A0AAD3H3N8</accession>
<evidence type="ECO:0000313" key="4">
    <source>
        <dbReference type="EMBL" id="GFH49442.1"/>
    </source>
</evidence>
<feature type="coiled-coil region" evidence="1">
    <location>
        <begin position="195"/>
        <end position="225"/>
    </location>
</feature>
<gene>
    <name evidence="4" type="ORF">CTEN210_05918</name>
</gene>
<proteinExistence type="predicted"/>
<protein>
    <submittedName>
        <fullName evidence="4">Uncharacterized protein</fullName>
    </submittedName>
</protein>
<dbReference type="AlphaFoldDB" id="A0AAD3H3N8"/>
<reference evidence="4 5" key="1">
    <citation type="journal article" date="2021" name="Sci. Rep.">
        <title>The genome of the diatom Chaetoceros tenuissimus carries an ancient integrated fragment of an extant virus.</title>
        <authorList>
            <person name="Hongo Y."/>
            <person name="Kimura K."/>
            <person name="Takaki Y."/>
            <person name="Yoshida Y."/>
            <person name="Baba S."/>
            <person name="Kobayashi G."/>
            <person name="Nagasaki K."/>
            <person name="Hano T."/>
            <person name="Tomaru Y."/>
        </authorList>
    </citation>
    <scope>NUCLEOTIDE SEQUENCE [LARGE SCALE GENOMIC DNA]</scope>
    <source>
        <strain evidence="4 5">NIES-3715</strain>
    </source>
</reference>
<comment type="caution">
    <text evidence="4">The sequence shown here is derived from an EMBL/GenBank/DDBJ whole genome shotgun (WGS) entry which is preliminary data.</text>
</comment>
<keyword evidence="5" id="KW-1185">Reference proteome</keyword>
<evidence type="ECO:0000256" key="2">
    <source>
        <dbReference type="SAM" id="MobiDB-lite"/>
    </source>
</evidence>
<sequence>MKFYFAAAFLLPLSEAFHSPGHFSVSSPKINKSTLFASSDPFDFPSYEKSANAGKVTQTKPSTFEPNPNARKTLKPGQEPEVYEYDVTPFLKQEKAEEISLGKKIGSIKGDIASKSKSATQSFTSVTSSIPKPNISSLNVDTSGISKNLGGIKGKVNLNAMPPPSSVSLPASLSTDVLTQGGAAISLAAAALVTVRTTKAQREKAEAKKKAEAEAKAKAEALANRIDTKVIEASKSALGSTSEIVKTKITPVVEKTSKDAAEKLGKALNTEVDPDALAKATFALGGGVAAITLISSGGNSGTEVKKEEKVKPKPAAKTPPPKPPVVEKKQEAMKVEEVVPPKQAAPVAKKEEAAPVVKAKPVVEEKKIEIAVTPASSPAISTETKTDINLDFEAMTKNPLVIAPFAVLSIRAALVNNKAKRELEQIEQETKEFYDNLKEKVEKAKMAAEEIEKDV</sequence>
<evidence type="ECO:0000256" key="1">
    <source>
        <dbReference type="SAM" id="Coils"/>
    </source>
</evidence>
<feature type="compositionally biased region" description="Polar residues" evidence="2">
    <location>
        <begin position="55"/>
        <end position="66"/>
    </location>
</feature>
<feature type="coiled-coil region" evidence="1">
    <location>
        <begin position="409"/>
        <end position="454"/>
    </location>
</feature>
<evidence type="ECO:0000313" key="5">
    <source>
        <dbReference type="Proteomes" id="UP001054902"/>
    </source>
</evidence>
<keyword evidence="3" id="KW-0732">Signal</keyword>
<feature type="signal peptide" evidence="3">
    <location>
        <begin position="1"/>
        <end position="16"/>
    </location>
</feature>
<evidence type="ECO:0000256" key="3">
    <source>
        <dbReference type="SAM" id="SignalP"/>
    </source>
</evidence>
<feature type="region of interest" description="Disordered" evidence="2">
    <location>
        <begin position="295"/>
        <end position="329"/>
    </location>
</feature>
<name>A0AAD3H3N8_9STRA</name>
<dbReference type="Proteomes" id="UP001054902">
    <property type="component" value="Unassembled WGS sequence"/>
</dbReference>
<feature type="region of interest" description="Disordered" evidence="2">
    <location>
        <begin position="50"/>
        <end position="75"/>
    </location>
</feature>
<keyword evidence="1" id="KW-0175">Coiled coil</keyword>